<dbReference type="Gene3D" id="2.40.10.220">
    <property type="entry name" value="predicted glycosyltransferase like domains"/>
    <property type="match status" value="1"/>
</dbReference>
<accession>A0ABW4LUM4</accession>
<evidence type="ECO:0000313" key="4">
    <source>
        <dbReference type="Proteomes" id="UP001597214"/>
    </source>
</evidence>
<feature type="domain" description="PilZ" evidence="1">
    <location>
        <begin position="98"/>
        <end position="208"/>
    </location>
</feature>
<dbReference type="InterPro" id="IPR009875">
    <property type="entry name" value="PilZ_domain"/>
</dbReference>
<sequence>MINIGDTIILEPKYSTDNERYRCKLVEKKGEELYIDYPVNMNTGKTVFLLDGTQFKASFVGKDNTVYLFETEVQGRVKQNIPMIALSYPGNQDLVRVQRRQFVRVETAVDVALHPINHDFSPFVTITGDISAGGAAIVLPLNTTLEPETIFNCWLVLPMQSGDYHYIVLKSRAIRIIHGRNGERDKMPIEFIGISDAERQLLIRFTFERQLNFKRKGMK</sequence>
<evidence type="ECO:0000259" key="2">
    <source>
        <dbReference type="Pfam" id="PF12945"/>
    </source>
</evidence>
<dbReference type="Pfam" id="PF12945">
    <property type="entry name" value="PilZNR"/>
    <property type="match status" value="1"/>
</dbReference>
<name>A0ABW4LUM4_9BACI</name>
<gene>
    <name evidence="3" type="ORF">ACFSCX_18800</name>
</gene>
<feature type="domain" description="Type III secretion system flagellar brake protein YcgR PilZN" evidence="2">
    <location>
        <begin position="3"/>
        <end position="89"/>
    </location>
</feature>
<dbReference type="Proteomes" id="UP001597214">
    <property type="component" value="Unassembled WGS sequence"/>
</dbReference>
<keyword evidence="3" id="KW-0966">Cell projection</keyword>
<evidence type="ECO:0000259" key="1">
    <source>
        <dbReference type="Pfam" id="PF07238"/>
    </source>
</evidence>
<organism evidence="3 4">
    <name type="scientific">Bacillus salitolerans</name>
    <dbReference type="NCBI Taxonomy" id="1437434"/>
    <lineage>
        <taxon>Bacteria</taxon>
        <taxon>Bacillati</taxon>
        <taxon>Bacillota</taxon>
        <taxon>Bacilli</taxon>
        <taxon>Bacillales</taxon>
        <taxon>Bacillaceae</taxon>
        <taxon>Bacillus</taxon>
    </lineage>
</organism>
<dbReference type="RefSeq" id="WP_377929777.1">
    <property type="nucleotide sequence ID" value="NZ_JBHUEM010000045.1"/>
</dbReference>
<dbReference type="InterPro" id="IPR009926">
    <property type="entry name" value="T3SS_YcgR_PilZN"/>
</dbReference>
<comment type="caution">
    <text evidence="3">The sequence shown here is derived from an EMBL/GenBank/DDBJ whole genome shotgun (WGS) entry which is preliminary data.</text>
</comment>
<dbReference type="EMBL" id="JBHUEM010000045">
    <property type="protein sequence ID" value="MFD1738576.1"/>
    <property type="molecule type" value="Genomic_DNA"/>
</dbReference>
<keyword evidence="3" id="KW-0282">Flagellum</keyword>
<protein>
    <submittedName>
        <fullName evidence="3">Flagellar brake protein</fullName>
    </submittedName>
</protein>
<proteinExistence type="predicted"/>
<keyword evidence="3" id="KW-0969">Cilium</keyword>
<keyword evidence="4" id="KW-1185">Reference proteome</keyword>
<dbReference type="Pfam" id="PF07238">
    <property type="entry name" value="PilZ"/>
    <property type="match status" value="1"/>
</dbReference>
<reference evidence="4" key="1">
    <citation type="journal article" date="2019" name="Int. J. Syst. Evol. Microbiol.">
        <title>The Global Catalogue of Microorganisms (GCM) 10K type strain sequencing project: providing services to taxonomists for standard genome sequencing and annotation.</title>
        <authorList>
            <consortium name="The Broad Institute Genomics Platform"/>
            <consortium name="The Broad Institute Genome Sequencing Center for Infectious Disease"/>
            <person name="Wu L."/>
            <person name="Ma J."/>
        </authorList>
    </citation>
    <scope>NUCLEOTIDE SEQUENCE [LARGE SCALE GENOMIC DNA]</scope>
    <source>
        <strain evidence="4">CCUG 49339</strain>
    </source>
</reference>
<evidence type="ECO:0000313" key="3">
    <source>
        <dbReference type="EMBL" id="MFD1738576.1"/>
    </source>
</evidence>